<feature type="transmembrane region" description="Helical" evidence="6">
    <location>
        <begin position="172"/>
        <end position="194"/>
    </location>
</feature>
<evidence type="ECO:0000256" key="5">
    <source>
        <dbReference type="ARBA" id="ARBA00023136"/>
    </source>
</evidence>
<dbReference type="CDD" id="cd06580">
    <property type="entry name" value="TM_PBP1_transp_TpRbsC_like"/>
    <property type="match status" value="1"/>
</dbReference>
<dbReference type="RefSeq" id="WP_192140483.1">
    <property type="nucleotide sequence ID" value="NZ_JACYXZ010000001.1"/>
</dbReference>
<keyword evidence="4 6" id="KW-1133">Transmembrane helix</keyword>
<feature type="transmembrane region" description="Helical" evidence="6">
    <location>
        <begin position="284"/>
        <end position="301"/>
    </location>
</feature>
<dbReference type="Pfam" id="PF02653">
    <property type="entry name" value="BPD_transp_2"/>
    <property type="match status" value="1"/>
</dbReference>
<evidence type="ECO:0000256" key="2">
    <source>
        <dbReference type="ARBA" id="ARBA00022475"/>
    </source>
</evidence>
<evidence type="ECO:0000256" key="6">
    <source>
        <dbReference type="SAM" id="Phobius"/>
    </source>
</evidence>
<comment type="subcellular location">
    <subcellularLocation>
        <location evidence="1">Cell membrane</location>
        <topology evidence="1">Multi-pass membrane protein</topology>
    </subcellularLocation>
</comment>
<feature type="transmembrane region" description="Helical" evidence="6">
    <location>
        <begin position="27"/>
        <end position="47"/>
    </location>
</feature>
<sequence length="442" mass="46986">MSVIEAPEATTPQEATVRDRADVARQVRLVVTFGLSTAILVYFALAIEDPQVTYILGERVTQEFRPKDLTTTWVSWLAIATSLVALVLAALDRYPRRGAGLALALLVGVMFYLGFLMWAYTDQAGAFQAAIANPIPGTMRIATPLVLGALAGCLCERAGVINIAIEGQFLAGAFFASVFSSIAFTSLAFIPLALVAPFGLLGGVLAGVGVAAMLGLFALRYQVNQVVLGVVLVAFASGLTSFLLGQIPGDRKATFNNPMILDEIRIPVLADIPLLGQALFEQTILVYLMFASVAFVTFLLFETRWGLRVRSVGEHPKAADTVGIKVNRVRWQAVLLGGVFAGLGGAYYTVGSTGAFDREVSAGTGFIALAAVIMGRWHPIGATFAAVFFGFMWNLQNQLSFVDKLPGELLGAAPYLATIIAVAGFVGRVRPPAADGEPYVKS</sequence>
<protein>
    <submittedName>
        <fullName evidence="7">ABC transporter permease</fullName>
    </submittedName>
</protein>
<feature type="transmembrane region" description="Helical" evidence="6">
    <location>
        <begin position="141"/>
        <end position="160"/>
    </location>
</feature>
<dbReference type="EMBL" id="JACYXZ010000001">
    <property type="protein sequence ID" value="MBD8868665.1"/>
    <property type="molecule type" value="Genomic_DNA"/>
</dbReference>
<evidence type="ECO:0000313" key="8">
    <source>
        <dbReference type="Proteomes" id="UP000616839"/>
    </source>
</evidence>
<proteinExistence type="predicted"/>
<dbReference type="PANTHER" id="PTHR43370">
    <property type="entry name" value="SUGAR ABC TRANSPORTER INTEGRAL MEMBRANE PROTEIN-RELATED"/>
    <property type="match status" value="1"/>
</dbReference>
<dbReference type="GO" id="GO:0005886">
    <property type="term" value="C:plasma membrane"/>
    <property type="evidence" value="ECO:0007669"/>
    <property type="project" value="UniProtKB-SubCell"/>
</dbReference>
<dbReference type="AlphaFoldDB" id="A0A927PZ88"/>
<evidence type="ECO:0000313" key="7">
    <source>
        <dbReference type="EMBL" id="MBD8868665.1"/>
    </source>
</evidence>
<gene>
    <name evidence="7" type="ORF">IE331_03410</name>
</gene>
<dbReference type="Proteomes" id="UP000616839">
    <property type="component" value="Unassembled WGS sequence"/>
</dbReference>
<reference evidence="7" key="1">
    <citation type="submission" date="2020-09" db="EMBL/GenBank/DDBJ databases">
        <title>Nocardioides sp. strain MJB4 16S ribosomal RNA gene Genome sequencing and assembly.</title>
        <authorList>
            <person name="Kim I."/>
        </authorList>
    </citation>
    <scope>NUCLEOTIDE SEQUENCE</scope>
    <source>
        <strain evidence="7">MJB4</strain>
    </source>
</reference>
<feature type="transmembrane region" description="Helical" evidence="6">
    <location>
        <begin position="405"/>
        <end position="426"/>
    </location>
</feature>
<feature type="transmembrane region" description="Helical" evidence="6">
    <location>
        <begin position="200"/>
        <end position="219"/>
    </location>
</feature>
<name>A0A927PZ88_9ACTN</name>
<feature type="transmembrane region" description="Helical" evidence="6">
    <location>
        <begin position="226"/>
        <end position="247"/>
    </location>
</feature>
<keyword evidence="3 6" id="KW-0812">Transmembrane</keyword>
<keyword evidence="2" id="KW-1003">Cell membrane</keyword>
<organism evidence="7 8">
    <name type="scientific">Nocardioides donggukensis</name>
    <dbReference type="NCBI Taxonomy" id="2774019"/>
    <lineage>
        <taxon>Bacteria</taxon>
        <taxon>Bacillati</taxon>
        <taxon>Actinomycetota</taxon>
        <taxon>Actinomycetes</taxon>
        <taxon>Propionibacteriales</taxon>
        <taxon>Nocardioidaceae</taxon>
        <taxon>Nocardioides</taxon>
    </lineage>
</organism>
<evidence type="ECO:0000256" key="4">
    <source>
        <dbReference type="ARBA" id="ARBA00022989"/>
    </source>
</evidence>
<feature type="transmembrane region" description="Helical" evidence="6">
    <location>
        <begin position="362"/>
        <end position="393"/>
    </location>
</feature>
<feature type="transmembrane region" description="Helical" evidence="6">
    <location>
        <begin position="333"/>
        <end position="350"/>
    </location>
</feature>
<dbReference type="PANTHER" id="PTHR43370:SF1">
    <property type="entry name" value="GUANOSINE ABC TRANSPORTER PERMEASE PROTEIN NUPQ"/>
    <property type="match status" value="1"/>
</dbReference>
<keyword evidence="5 6" id="KW-0472">Membrane</keyword>
<dbReference type="InterPro" id="IPR001851">
    <property type="entry name" value="ABC_transp_permease"/>
</dbReference>
<evidence type="ECO:0000256" key="1">
    <source>
        <dbReference type="ARBA" id="ARBA00004651"/>
    </source>
</evidence>
<feature type="transmembrane region" description="Helical" evidence="6">
    <location>
        <begin position="73"/>
        <end position="91"/>
    </location>
</feature>
<dbReference type="GO" id="GO:0022857">
    <property type="term" value="F:transmembrane transporter activity"/>
    <property type="evidence" value="ECO:0007669"/>
    <property type="project" value="InterPro"/>
</dbReference>
<accession>A0A927PZ88</accession>
<feature type="transmembrane region" description="Helical" evidence="6">
    <location>
        <begin position="98"/>
        <end position="121"/>
    </location>
</feature>
<comment type="caution">
    <text evidence="7">The sequence shown here is derived from an EMBL/GenBank/DDBJ whole genome shotgun (WGS) entry which is preliminary data.</text>
</comment>
<evidence type="ECO:0000256" key="3">
    <source>
        <dbReference type="ARBA" id="ARBA00022692"/>
    </source>
</evidence>
<keyword evidence="8" id="KW-1185">Reference proteome</keyword>